<dbReference type="Gene3D" id="3.40.50.2300">
    <property type="match status" value="1"/>
</dbReference>
<dbReference type="PROSITE" id="PS50110">
    <property type="entry name" value="RESPONSE_REGULATORY"/>
    <property type="match status" value="1"/>
</dbReference>
<evidence type="ECO:0000313" key="8">
    <source>
        <dbReference type="EMBL" id="SEI37079.1"/>
    </source>
</evidence>
<dbReference type="RefSeq" id="WP_090330504.1">
    <property type="nucleotide sequence ID" value="NZ_FNXY01000001.1"/>
</dbReference>
<dbReference type="EMBL" id="FNXY01000001">
    <property type="protein sequence ID" value="SEI37079.1"/>
    <property type="molecule type" value="Genomic_DNA"/>
</dbReference>
<dbReference type="InterPro" id="IPR001789">
    <property type="entry name" value="Sig_transdc_resp-reg_receiver"/>
</dbReference>
<evidence type="ECO:0000256" key="1">
    <source>
        <dbReference type="ARBA" id="ARBA00022553"/>
    </source>
</evidence>
<feature type="domain" description="HTH luxR-type" evidence="6">
    <location>
        <begin position="153"/>
        <end position="218"/>
    </location>
</feature>
<dbReference type="InterPro" id="IPR011006">
    <property type="entry name" value="CheY-like_superfamily"/>
</dbReference>
<feature type="domain" description="Response regulatory" evidence="7">
    <location>
        <begin position="5"/>
        <end position="121"/>
    </location>
</feature>
<dbReference type="CDD" id="cd06170">
    <property type="entry name" value="LuxR_C_like"/>
    <property type="match status" value="1"/>
</dbReference>
<dbReference type="Proteomes" id="UP000199532">
    <property type="component" value="Unassembled WGS sequence"/>
</dbReference>
<evidence type="ECO:0000256" key="4">
    <source>
        <dbReference type="ARBA" id="ARBA00023163"/>
    </source>
</evidence>
<dbReference type="PROSITE" id="PS50043">
    <property type="entry name" value="HTH_LUXR_2"/>
    <property type="match status" value="1"/>
</dbReference>
<dbReference type="InterPro" id="IPR016032">
    <property type="entry name" value="Sig_transdc_resp-reg_C-effctor"/>
</dbReference>
<evidence type="ECO:0000256" key="3">
    <source>
        <dbReference type="ARBA" id="ARBA00023125"/>
    </source>
</evidence>
<evidence type="ECO:0000259" key="7">
    <source>
        <dbReference type="PROSITE" id="PS50110"/>
    </source>
</evidence>
<dbReference type="AlphaFoldDB" id="A0A1H6PZM4"/>
<dbReference type="OrthoDB" id="9797341at2"/>
<dbReference type="Pfam" id="PF00196">
    <property type="entry name" value="GerE"/>
    <property type="match status" value="1"/>
</dbReference>
<dbReference type="STRING" id="408657.SAMN04487995_0034"/>
<evidence type="ECO:0000256" key="5">
    <source>
        <dbReference type="PROSITE-ProRule" id="PRU00169"/>
    </source>
</evidence>
<keyword evidence="2" id="KW-0805">Transcription regulation</keyword>
<sequence>MTTLKLAVVDDHKLFRQGLIQILKKFDNYEVIFEAASGEELLEKVGFTPPDIVLLDLNMKGMSGQEASVILRTEHPAMKIIILSMNYSHDYIRQMMKIGVHGYLPKDIDQKKLVEAIDQVYSKGHYMDDEIAAVLREALQITERRNAKKSTVIESENIVLTEREMEVLKLICKGYNTGQIAEELFISYRTVEGHRKNLLLKTGVANSVSLVVFAVKHSLIDM</sequence>
<evidence type="ECO:0000259" key="6">
    <source>
        <dbReference type="PROSITE" id="PS50043"/>
    </source>
</evidence>
<evidence type="ECO:0000313" key="9">
    <source>
        <dbReference type="Proteomes" id="UP000199532"/>
    </source>
</evidence>
<reference evidence="8 9" key="1">
    <citation type="submission" date="2016-10" db="EMBL/GenBank/DDBJ databases">
        <authorList>
            <person name="de Groot N.N."/>
        </authorList>
    </citation>
    <scope>NUCLEOTIDE SEQUENCE [LARGE SCALE GENOMIC DNA]</scope>
    <source>
        <strain evidence="8 9">DSM 19938</strain>
    </source>
</reference>
<name>A0A1H6PZM4_9BACT</name>
<keyword evidence="3" id="KW-0238">DNA-binding</keyword>
<dbReference type="GO" id="GO:0003677">
    <property type="term" value="F:DNA binding"/>
    <property type="evidence" value="ECO:0007669"/>
    <property type="project" value="UniProtKB-KW"/>
</dbReference>
<keyword evidence="9" id="KW-1185">Reference proteome</keyword>
<protein>
    <submittedName>
        <fullName evidence="8">Two component transcriptional regulator, LuxR family</fullName>
    </submittedName>
</protein>
<gene>
    <name evidence="8" type="ORF">SAMN04487995_0034</name>
</gene>
<dbReference type="SMART" id="SM00448">
    <property type="entry name" value="REC"/>
    <property type="match status" value="1"/>
</dbReference>
<keyword evidence="1 5" id="KW-0597">Phosphoprotein</keyword>
<dbReference type="InterPro" id="IPR058245">
    <property type="entry name" value="NreC/VraR/RcsB-like_REC"/>
</dbReference>
<dbReference type="InterPro" id="IPR039420">
    <property type="entry name" value="WalR-like"/>
</dbReference>
<keyword evidence="4" id="KW-0804">Transcription</keyword>
<feature type="modified residue" description="4-aspartylphosphate" evidence="5">
    <location>
        <position position="56"/>
    </location>
</feature>
<dbReference type="SMART" id="SM00421">
    <property type="entry name" value="HTH_LUXR"/>
    <property type="match status" value="1"/>
</dbReference>
<dbReference type="GO" id="GO:0006355">
    <property type="term" value="P:regulation of DNA-templated transcription"/>
    <property type="evidence" value="ECO:0007669"/>
    <property type="project" value="InterPro"/>
</dbReference>
<dbReference type="Pfam" id="PF00072">
    <property type="entry name" value="Response_reg"/>
    <property type="match status" value="1"/>
</dbReference>
<dbReference type="GO" id="GO:0000160">
    <property type="term" value="P:phosphorelay signal transduction system"/>
    <property type="evidence" value="ECO:0007669"/>
    <property type="project" value="InterPro"/>
</dbReference>
<dbReference type="SUPFAM" id="SSF46894">
    <property type="entry name" value="C-terminal effector domain of the bipartite response regulators"/>
    <property type="match status" value="1"/>
</dbReference>
<dbReference type="SUPFAM" id="SSF52172">
    <property type="entry name" value="CheY-like"/>
    <property type="match status" value="1"/>
</dbReference>
<organism evidence="8 9">
    <name type="scientific">Dyadobacter koreensis</name>
    <dbReference type="NCBI Taxonomy" id="408657"/>
    <lineage>
        <taxon>Bacteria</taxon>
        <taxon>Pseudomonadati</taxon>
        <taxon>Bacteroidota</taxon>
        <taxon>Cytophagia</taxon>
        <taxon>Cytophagales</taxon>
        <taxon>Spirosomataceae</taxon>
        <taxon>Dyadobacter</taxon>
    </lineage>
</organism>
<dbReference type="PANTHER" id="PTHR43214">
    <property type="entry name" value="TWO-COMPONENT RESPONSE REGULATOR"/>
    <property type="match status" value="1"/>
</dbReference>
<dbReference type="PANTHER" id="PTHR43214:SF41">
    <property type="entry name" value="NITRATE_NITRITE RESPONSE REGULATOR PROTEIN NARP"/>
    <property type="match status" value="1"/>
</dbReference>
<dbReference type="PRINTS" id="PR00038">
    <property type="entry name" value="HTHLUXR"/>
</dbReference>
<dbReference type="CDD" id="cd17535">
    <property type="entry name" value="REC_NarL-like"/>
    <property type="match status" value="1"/>
</dbReference>
<evidence type="ECO:0000256" key="2">
    <source>
        <dbReference type="ARBA" id="ARBA00023015"/>
    </source>
</evidence>
<accession>A0A1H6PZM4</accession>
<dbReference type="PROSITE" id="PS00622">
    <property type="entry name" value="HTH_LUXR_1"/>
    <property type="match status" value="1"/>
</dbReference>
<dbReference type="InterPro" id="IPR000792">
    <property type="entry name" value="Tscrpt_reg_LuxR_C"/>
</dbReference>
<proteinExistence type="predicted"/>